<dbReference type="InterPro" id="IPR051677">
    <property type="entry name" value="AfsR-DnrI-RedD_regulator"/>
</dbReference>
<dbReference type="EMBL" id="BMUT01000017">
    <property type="protein sequence ID" value="GGY05688.1"/>
    <property type="molecule type" value="Genomic_DNA"/>
</dbReference>
<dbReference type="Gene3D" id="1.25.40.10">
    <property type="entry name" value="Tetratricopeptide repeat domain"/>
    <property type="match status" value="1"/>
</dbReference>
<dbReference type="Pfam" id="PF03704">
    <property type="entry name" value="BTAD"/>
    <property type="match status" value="1"/>
</dbReference>
<dbReference type="InterPro" id="IPR005158">
    <property type="entry name" value="BTAD"/>
</dbReference>
<dbReference type="SMART" id="SM01043">
    <property type="entry name" value="BTAD"/>
    <property type="match status" value="1"/>
</dbReference>
<accession>A0ABQ2Z868</accession>
<dbReference type="PANTHER" id="PTHR35807">
    <property type="entry name" value="TRANSCRIPTIONAL REGULATOR REDD-RELATED"/>
    <property type="match status" value="1"/>
</dbReference>
<dbReference type="InterPro" id="IPR036388">
    <property type="entry name" value="WH-like_DNA-bd_sf"/>
</dbReference>
<dbReference type="RefSeq" id="WP_190024956.1">
    <property type="nucleotide sequence ID" value="NZ_BMUT01000017.1"/>
</dbReference>
<reference evidence="9" key="1">
    <citation type="journal article" date="2019" name="Int. J. Syst. Evol. Microbiol.">
        <title>The Global Catalogue of Microorganisms (GCM) 10K type strain sequencing project: providing services to taxonomists for standard genome sequencing and annotation.</title>
        <authorList>
            <consortium name="The Broad Institute Genomics Platform"/>
            <consortium name="The Broad Institute Genome Sequencing Center for Infectious Disease"/>
            <person name="Wu L."/>
            <person name="Ma J."/>
        </authorList>
    </citation>
    <scope>NUCLEOTIDE SEQUENCE [LARGE SCALE GENOMIC DNA]</scope>
    <source>
        <strain evidence="9">JCM 4586</strain>
    </source>
</reference>
<evidence type="ECO:0000313" key="9">
    <source>
        <dbReference type="Proteomes" id="UP000659223"/>
    </source>
</evidence>
<comment type="caution">
    <text evidence="8">The sequence shown here is derived from an EMBL/GenBank/DDBJ whole genome shotgun (WGS) entry which is preliminary data.</text>
</comment>
<evidence type="ECO:0000256" key="2">
    <source>
        <dbReference type="ARBA" id="ARBA00023012"/>
    </source>
</evidence>
<feature type="domain" description="OmpR/PhoB-type" evidence="7">
    <location>
        <begin position="1"/>
        <end position="100"/>
    </location>
</feature>
<keyword evidence="5" id="KW-0804">Transcription</keyword>
<dbReference type="PANTHER" id="PTHR35807:SF1">
    <property type="entry name" value="TRANSCRIPTIONAL REGULATOR REDD"/>
    <property type="match status" value="1"/>
</dbReference>
<evidence type="ECO:0000256" key="3">
    <source>
        <dbReference type="ARBA" id="ARBA00023015"/>
    </source>
</evidence>
<name>A0ABQ2Z868_9ACTN</name>
<dbReference type="InterPro" id="IPR016032">
    <property type="entry name" value="Sig_transdc_resp-reg_C-effctor"/>
</dbReference>
<keyword evidence="2" id="KW-0902">Two-component regulatory system</keyword>
<feature type="DNA-binding region" description="OmpR/PhoB-type" evidence="6">
    <location>
        <begin position="1"/>
        <end position="100"/>
    </location>
</feature>
<evidence type="ECO:0000313" key="8">
    <source>
        <dbReference type="EMBL" id="GGY05688.1"/>
    </source>
</evidence>
<dbReference type="SMART" id="SM00862">
    <property type="entry name" value="Trans_reg_C"/>
    <property type="match status" value="1"/>
</dbReference>
<sequence length="277" mass="29990">MLIGVLGPLVMSVGGSPVVPSAAKPRQLLALLASSAGRPVSMTEIVEELWEDRPPRGPSGVVQTYVKQLRRSIAAALAPGRADEAKEILGLTYTGYRLNPYGTRPGPAAPAAAASIEARDFEEYARRGTGALAEGDDEEASRLLGRGLTLWRGNAFADVRTGPALRAEALRLEELRITALENRVTADLRLGRHAGLVSELTALTSRLPLHETLHGQLILALYRCGRTTEALEVFRRLREAYVRELGIEPTPRLQRLHRSVLVADPELDCPVPSLAAF</sequence>
<dbReference type="Gene3D" id="1.10.10.10">
    <property type="entry name" value="Winged helix-like DNA-binding domain superfamily/Winged helix DNA-binding domain"/>
    <property type="match status" value="1"/>
</dbReference>
<keyword evidence="3" id="KW-0805">Transcription regulation</keyword>
<dbReference type="InterPro" id="IPR011990">
    <property type="entry name" value="TPR-like_helical_dom_sf"/>
</dbReference>
<proteinExistence type="inferred from homology"/>
<protein>
    <recommendedName>
        <fullName evidence="7">OmpR/PhoB-type domain-containing protein</fullName>
    </recommendedName>
</protein>
<dbReference type="SUPFAM" id="SSF48452">
    <property type="entry name" value="TPR-like"/>
    <property type="match status" value="1"/>
</dbReference>
<dbReference type="Pfam" id="PF00486">
    <property type="entry name" value="Trans_reg_C"/>
    <property type="match status" value="1"/>
</dbReference>
<dbReference type="SUPFAM" id="SSF46894">
    <property type="entry name" value="C-terminal effector domain of the bipartite response regulators"/>
    <property type="match status" value="1"/>
</dbReference>
<keyword evidence="9" id="KW-1185">Reference proteome</keyword>
<keyword evidence="4 6" id="KW-0238">DNA-binding</keyword>
<dbReference type="PROSITE" id="PS51755">
    <property type="entry name" value="OMPR_PHOB"/>
    <property type="match status" value="1"/>
</dbReference>
<evidence type="ECO:0000256" key="5">
    <source>
        <dbReference type="ARBA" id="ARBA00023163"/>
    </source>
</evidence>
<dbReference type="CDD" id="cd15831">
    <property type="entry name" value="BTAD"/>
    <property type="match status" value="1"/>
</dbReference>
<evidence type="ECO:0000259" key="7">
    <source>
        <dbReference type="PROSITE" id="PS51755"/>
    </source>
</evidence>
<dbReference type="InterPro" id="IPR001867">
    <property type="entry name" value="OmpR/PhoB-type_DNA-bd"/>
</dbReference>
<evidence type="ECO:0000256" key="1">
    <source>
        <dbReference type="ARBA" id="ARBA00005820"/>
    </source>
</evidence>
<evidence type="ECO:0000256" key="4">
    <source>
        <dbReference type="ARBA" id="ARBA00023125"/>
    </source>
</evidence>
<evidence type="ECO:0000256" key="6">
    <source>
        <dbReference type="PROSITE-ProRule" id="PRU01091"/>
    </source>
</evidence>
<dbReference type="Proteomes" id="UP000659223">
    <property type="component" value="Unassembled WGS sequence"/>
</dbReference>
<organism evidence="8 9">
    <name type="scientific">Streptomyces hiroshimensis</name>
    <dbReference type="NCBI Taxonomy" id="66424"/>
    <lineage>
        <taxon>Bacteria</taxon>
        <taxon>Bacillati</taxon>
        <taxon>Actinomycetota</taxon>
        <taxon>Actinomycetes</taxon>
        <taxon>Kitasatosporales</taxon>
        <taxon>Streptomycetaceae</taxon>
        <taxon>Streptomyces</taxon>
    </lineage>
</organism>
<gene>
    <name evidence="8" type="ORF">GCM10010324_60630</name>
</gene>
<comment type="similarity">
    <text evidence="1">Belongs to the AfsR/DnrI/RedD regulatory family.</text>
</comment>